<reference evidence="2" key="2">
    <citation type="journal article" date="2021" name="Microbiol. Resour. Announc.">
        <title>Genome Sequences of Subcluster M2 Mycobacteriophages Estes and Aziz.</title>
        <authorList>
            <person name="Fitzgerald S.K."/>
            <person name="Johnson E.H."/>
            <person name="Storz S.H.R."/>
            <person name="Ballard C."/>
            <person name="Battaglia S."/>
            <person name="Boice M."/>
            <person name="Bramwell-Butcher J."/>
            <person name="Dedinsky M."/>
            <person name="DeKlotz J."/>
            <person name="Diaz I."/>
            <person name="Engley A."/>
            <person name="Ernst L."/>
            <person name="Gonzales E."/>
            <person name="Groscost A."/>
            <person name="Grosser P."/>
            <person name="Haider A."/>
            <person name="Harrison M."/>
            <person name="Husler K."/>
            <person name="Lau J."/>
            <person name="Monlux M."/>
            <person name="Paratore J."/>
            <person name="Ruesch T."/>
            <person name="Schlesinger M."/>
            <person name="Scholes A."/>
            <person name="Poxleitner M.K."/>
            <person name="Anders K.R."/>
        </authorList>
    </citation>
    <scope>NUCLEOTIDE SEQUENCE [LARGE SCALE GENOMIC DNA]</scope>
</reference>
<protein>
    <submittedName>
        <fullName evidence="1">Uncharacterized protein</fullName>
    </submittedName>
</protein>
<gene>
    <name evidence="1" type="primary">131</name>
    <name evidence="1" type="ORF">SEA_AZIZ_131</name>
</gene>
<reference evidence="1 2" key="1">
    <citation type="submission" date="2020-06" db="EMBL/GenBank/DDBJ databases">
        <authorList>
            <person name="Ruesch T."/>
            <person name="Stepniewski C."/>
            <person name="Ballard C."/>
            <person name="Battaglia S."/>
            <person name="Diaz I."/>
            <person name="Engley A."/>
            <person name="Erickson A."/>
            <person name="Ernst L."/>
            <person name="Gonzales E."/>
            <person name="Haider A."/>
            <person name="Harrison M."/>
            <person name="Moore J."/>
            <person name="Paratore J."/>
            <person name="Rafanan A."/>
            <person name="Storz S."/>
            <person name="Poxleitner M.K."/>
            <person name="Anders K.R."/>
            <person name="Garlena R.A."/>
            <person name="Russell D.A."/>
            <person name="Pope W.H."/>
            <person name="Jacobs-Sera D."/>
            <person name="Hatfull G.F."/>
        </authorList>
    </citation>
    <scope>NUCLEOTIDE SEQUENCE [LARGE SCALE GENOMIC DNA]</scope>
</reference>
<name>A0A7G8LHP7_9CAUD</name>
<dbReference type="GeneID" id="63210351"/>
<organism evidence="1 2">
    <name type="scientific">Mycobacterium phage Aziz</name>
    <dbReference type="NCBI Taxonomy" id="2762281"/>
    <lineage>
        <taxon>Viruses</taxon>
        <taxon>Duplodnaviria</taxon>
        <taxon>Heunggongvirae</taxon>
        <taxon>Uroviricota</taxon>
        <taxon>Caudoviricetes</taxon>
        <taxon>Vilmaviridae</taxon>
        <taxon>Mclasvirinae</taxon>
        <taxon>Reyvirus</taxon>
        <taxon>Reyvirus aziz</taxon>
    </lineage>
</organism>
<proteinExistence type="predicted"/>
<sequence>MAVVARITVQRQRVKTLGLNLDYFKTDWQRLEQFRLSALDDDDGPFREGWRVTNVDNFVAVPPLRDTSLSTCYARITEERVVVINSEIS</sequence>
<evidence type="ECO:0000313" key="1">
    <source>
        <dbReference type="EMBL" id="QNJ56769.1"/>
    </source>
</evidence>
<dbReference type="EMBL" id="MT658802">
    <property type="protein sequence ID" value="QNJ56769.1"/>
    <property type="molecule type" value="Genomic_DNA"/>
</dbReference>
<dbReference type="KEGG" id="vg:63210351"/>
<dbReference type="Proteomes" id="UP000515890">
    <property type="component" value="Segment"/>
</dbReference>
<accession>A0A7G8LHP7</accession>
<dbReference type="RefSeq" id="YP_010013714.1">
    <property type="nucleotide sequence ID" value="NC_053513.1"/>
</dbReference>
<keyword evidence="2" id="KW-1185">Reference proteome</keyword>
<evidence type="ECO:0000313" key="2">
    <source>
        <dbReference type="Proteomes" id="UP000515890"/>
    </source>
</evidence>